<dbReference type="AlphaFoldDB" id="A0A060KYN3"/>
<sequence length="42" mass="4840">MFFDFPLTLTINLEASSIDSKVLNRFVLKLTLTSLARRLIQL</sequence>
<reference evidence="3" key="1">
    <citation type="submission" date="2014-03" db="EMBL/GenBank/DDBJ databases">
        <title>Complete sequence of Vibrio Seventh Pandemic Island VSP-2.</title>
        <authorList>
            <person name="Cherkasov A.V."/>
            <person name="Krasnov Y.M."/>
            <person name="Agafonov D.A."/>
            <person name="Smirnova N.I."/>
        </authorList>
    </citation>
    <scope>NUCLEOTIDE SEQUENCE</scope>
    <source>
        <strain evidence="2">M1293</strain>
        <strain evidence="1">M818</strain>
        <strain evidence="3">R17644</strain>
    </source>
</reference>
<dbReference type="EMBL" id="KJ626220">
    <property type="protein sequence ID" value="AIC64144.1"/>
    <property type="molecule type" value="Genomic_DNA"/>
</dbReference>
<accession>A0A060KYN3</accession>
<proteinExistence type="predicted"/>
<dbReference type="EMBL" id="KJ626222">
    <property type="protein sequence ID" value="AIC64204.1"/>
    <property type="molecule type" value="Genomic_DNA"/>
</dbReference>
<evidence type="ECO:0000313" key="3">
    <source>
        <dbReference type="EMBL" id="AIC64204.1"/>
    </source>
</evidence>
<name>A0A060KYN3_VIBCL</name>
<protein>
    <submittedName>
        <fullName evidence="3">Uncharacterized protein</fullName>
    </submittedName>
</protein>
<evidence type="ECO:0000313" key="2">
    <source>
        <dbReference type="EMBL" id="AIC64176.1"/>
    </source>
</evidence>
<evidence type="ECO:0000313" key="1">
    <source>
        <dbReference type="EMBL" id="AIC64144.1"/>
    </source>
</evidence>
<organism evidence="3">
    <name type="scientific">Vibrio cholerae</name>
    <dbReference type="NCBI Taxonomy" id="666"/>
    <lineage>
        <taxon>Bacteria</taxon>
        <taxon>Pseudomonadati</taxon>
        <taxon>Pseudomonadota</taxon>
        <taxon>Gammaproteobacteria</taxon>
        <taxon>Vibrionales</taxon>
        <taxon>Vibrionaceae</taxon>
        <taxon>Vibrio</taxon>
    </lineage>
</organism>
<dbReference type="EMBL" id="KJ626221">
    <property type="protein sequence ID" value="AIC64176.1"/>
    <property type="molecule type" value="Genomic_DNA"/>
</dbReference>